<feature type="transmembrane region" description="Helical" evidence="2">
    <location>
        <begin position="178"/>
        <end position="198"/>
    </location>
</feature>
<dbReference type="Proteomes" id="UP000620366">
    <property type="component" value="Unassembled WGS sequence"/>
</dbReference>
<comment type="caution">
    <text evidence="4">The sequence shown here is derived from an EMBL/GenBank/DDBJ whole genome shotgun (WGS) entry which is preliminary data.</text>
</comment>
<feature type="region of interest" description="Disordered" evidence="1">
    <location>
        <begin position="77"/>
        <end position="113"/>
    </location>
</feature>
<dbReference type="RefSeq" id="WP_249301333.1">
    <property type="nucleotide sequence ID" value="NZ_JACRSP010000005.1"/>
</dbReference>
<feature type="transmembrane region" description="Helical" evidence="2">
    <location>
        <begin position="229"/>
        <end position="246"/>
    </location>
</feature>
<feature type="domain" description="Zinc-ribbon" evidence="3">
    <location>
        <begin position="2"/>
        <end position="23"/>
    </location>
</feature>
<evidence type="ECO:0000256" key="2">
    <source>
        <dbReference type="SAM" id="Phobius"/>
    </source>
</evidence>
<dbReference type="Pfam" id="PF13240">
    <property type="entry name" value="Zn_Ribbon_1"/>
    <property type="match status" value="1"/>
</dbReference>
<protein>
    <submittedName>
        <fullName evidence="4">Zinc-ribbon domain-containing protein</fullName>
    </submittedName>
</protein>
<feature type="transmembrane region" description="Helical" evidence="2">
    <location>
        <begin position="205"/>
        <end position="223"/>
    </location>
</feature>
<evidence type="ECO:0000259" key="3">
    <source>
        <dbReference type="Pfam" id="PF13240"/>
    </source>
</evidence>
<dbReference type="EMBL" id="JACRSP010000005">
    <property type="protein sequence ID" value="MBC8537082.1"/>
    <property type="molecule type" value="Genomic_DNA"/>
</dbReference>
<dbReference type="InterPro" id="IPR026870">
    <property type="entry name" value="Zinc_ribbon_dom"/>
</dbReference>
<keyword evidence="2" id="KW-1133">Transmembrane helix</keyword>
<sequence>MYCRKCGAELPEGSAFCHLCGTQTVPVPAAQGDTAKSGSGIVVNQNFDVNAAGAAQREQERDIEIARQQAGELKTRVKQWAGAEVPPQESGPEFSGESAAPPRRESERPSGGIVINQNFDRNAAQSAQDNPGESAQDQEPELGFVWYRIFQVLLALWALNNFTATGTALALSARGAGAYAFTSIAIAIFSTVLFVQLLKYKLAAIRTLTVFCVVTPVLGFFAAAQAERFFASLGPLLVMVPTIFYLKNREDYLD</sequence>
<evidence type="ECO:0000313" key="5">
    <source>
        <dbReference type="Proteomes" id="UP000620366"/>
    </source>
</evidence>
<evidence type="ECO:0000256" key="1">
    <source>
        <dbReference type="SAM" id="MobiDB-lite"/>
    </source>
</evidence>
<gene>
    <name evidence="4" type="ORF">H8695_10325</name>
</gene>
<keyword evidence="5" id="KW-1185">Reference proteome</keyword>
<organism evidence="4 5">
    <name type="scientific">Feifania hominis</name>
    <dbReference type="NCBI Taxonomy" id="2763660"/>
    <lineage>
        <taxon>Bacteria</taxon>
        <taxon>Bacillati</taxon>
        <taxon>Bacillota</taxon>
        <taxon>Clostridia</taxon>
        <taxon>Eubacteriales</taxon>
        <taxon>Feifaniaceae</taxon>
        <taxon>Feifania</taxon>
    </lineage>
</organism>
<proteinExistence type="predicted"/>
<name>A0A926DFX1_9FIRM</name>
<keyword evidence="2" id="KW-0472">Membrane</keyword>
<keyword evidence="2" id="KW-0812">Transmembrane</keyword>
<reference evidence="4" key="1">
    <citation type="submission" date="2020-08" db="EMBL/GenBank/DDBJ databases">
        <title>Genome public.</title>
        <authorList>
            <person name="Liu C."/>
            <person name="Sun Q."/>
        </authorList>
    </citation>
    <scope>NUCLEOTIDE SEQUENCE</scope>
    <source>
        <strain evidence="4">BX7</strain>
    </source>
</reference>
<feature type="transmembrane region" description="Helical" evidence="2">
    <location>
        <begin position="152"/>
        <end position="172"/>
    </location>
</feature>
<dbReference type="AlphaFoldDB" id="A0A926DFX1"/>
<accession>A0A926DFX1</accession>
<evidence type="ECO:0000313" key="4">
    <source>
        <dbReference type="EMBL" id="MBC8537082.1"/>
    </source>
</evidence>